<dbReference type="AlphaFoldDB" id="A0A1B2ER05"/>
<gene>
    <name evidence="1" type="ORF">BB934_29390</name>
</gene>
<organism evidence="1">
    <name type="scientific">Microvirga ossetica</name>
    <dbReference type="NCBI Taxonomy" id="1882682"/>
    <lineage>
        <taxon>Bacteria</taxon>
        <taxon>Pseudomonadati</taxon>
        <taxon>Pseudomonadota</taxon>
        <taxon>Alphaproteobacteria</taxon>
        <taxon>Hyphomicrobiales</taxon>
        <taxon>Methylobacteriaceae</taxon>
        <taxon>Microvirga</taxon>
    </lineage>
</organism>
<sequence length="72" mass="7718">MPDIAQLLQSGGNGWLYLPIIHRMTGVPSRGAALIGDQSPFRGSIDMVGRISSLTAAIVCRPWIGPRIAGFR</sequence>
<geneLocation type="plasmid" evidence="1">
    <name>unnamed1</name>
</geneLocation>
<reference evidence="1" key="1">
    <citation type="submission" date="2016-07" db="EMBL/GenBank/DDBJ databases">
        <title>Microvirga ossetica sp. nov. a new species of rhizobia isolated from root nodules of the legume species Vicia alpestris Steven originated from North Ossetia region in the Caucasus.</title>
        <authorList>
            <person name="Safronova V.I."/>
            <person name="Kuznetsova I.G."/>
            <person name="Sazanova A.L."/>
            <person name="Belimov A."/>
            <person name="Andronov E."/>
            <person name="Osledkin Y.S."/>
            <person name="Onishchuk O.P."/>
            <person name="Kurchak O.N."/>
            <person name="Shaposhnikov A.I."/>
            <person name="Willems A."/>
            <person name="Tikhonovich I.A."/>
        </authorList>
    </citation>
    <scope>NUCLEOTIDE SEQUENCE [LARGE SCALE GENOMIC DNA]</scope>
    <source>
        <strain evidence="1">V5/3M</strain>
        <plasmid evidence="1">unnamed1</plasmid>
    </source>
</reference>
<evidence type="ECO:0000313" key="1">
    <source>
        <dbReference type="EMBL" id="ANY82416.1"/>
    </source>
</evidence>
<dbReference type="KEGG" id="moc:BB934_29390"/>
<dbReference type="EMBL" id="CP016617">
    <property type="protein sequence ID" value="ANY82416.1"/>
    <property type="molecule type" value="Genomic_DNA"/>
</dbReference>
<keyword evidence="1" id="KW-0614">Plasmid</keyword>
<name>A0A1B2ER05_9HYPH</name>
<protein>
    <submittedName>
        <fullName evidence="1">Uncharacterized protein</fullName>
    </submittedName>
</protein>
<proteinExistence type="predicted"/>
<accession>A0A1B2ER05</accession>